<dbReference type="Proteomes" id="UP000696184">
    <property type="component" value="Unassembled WGS sequence"/>
</dbReference>
<gene>
    <name evidence="1" type="ORF">H8A87_15620</name>
</gene>
<evidence type="ECO:0000313" key="1">
    <source>
        <dbReference type="EMBL" id="MBI6550095.1"/>
    </source>
</evidence>
<dbReference type="InterPro" id="IPR029045">
    <property type="entry name" value="ClpP/crotonase-like_dom_sf"/>
</dbReference>
<name>A0ABS0UBP1_9GAMM</name>
<dbReference type="GO" id="GO:0008233">
    <property type="term" value="F:peptidase activity"/>
    <property type="evidence" value="ECO:0007669"/>
    <property type="project" value="UniProtKB-KW"/>
</dbReference>
<proteinExistence type="predicted"/>
<dbReference type="InterPro" id="IPR023562">
    <property type="entry name" value="ClpP/TepA"/>
</dbReference>
<sequence>MKQSANPSTKWQKDTDSNYWMESEEAHDYGIIGQIISHWNELEVSEPGLPAFLERVRRSYPKPTITACVSEHLFWSLKYFRFI</sequence>
<keyword evidence="1" id="KW-0645">Protease</keyword>
<reference evidence="1 2" key="1">
    <citation type="submission" date="2020-08" db="EMBL/GenBank/DDBJ databases">
        <title>Description of Xenorhabdus lircayensis sp. nov., the symbiotic bacterium associated with the entomopathogenic nematode Steirnernema unicornum.</title>
        <authorList>
            <person name="Castaneda-Alvarez C."/>
            <person name="Prodan S."/>
            <person name="Zamorano A."/>
            <person name="San-Blas E."/>
            <person name="Aballay E."/>
        </authorList>
    </citation>
    <scope>NUCLEOTIDE SEQUENCE [LARGE SCALE GENOMIC DNA]</scope>
    <source>
        <strain evidence="1 2">VLS</strain>
    </source>
</reference>
<comment type="caution">
    <text evidence="1">The sequence shown here is derived from an EMBL/GenBank/DDBJ whole genome shotgun (WGS) entry which is preliminary data.</text>
</comment>
<dbReference type="EMBL" id="JACOII010000053">
    <property type="protein sequence ID" value="MBI6550095.1"/>
    <property type="molecule type" value="Genomic_DNA"/>
</dbReference>
<evidence type="ECO:0000313" key="2">
    <source>
        <dbReference type="Proteomes" id="UP000696184"/>
    </source>
</evidence>
<dbReference type="Pfam" id="PF00574">
    <property type="entry name" value="CLP_protease"/>
    <property type="match status" value="1"/>
</dbReference>
<keyword evidence="2" id="KW-1185">Reference proteome</keyword>
<dbReference type="SUPFAM" id="SSF52096">
    <property type="entry name" value="ClpP/crotonase"/>
    <property type="match status" value="1"/>
</dbReference>
<keyword evidence="1" id="KW-0378">Hydrolase</keyword>
<accession>A0ABS0UBP1</accession>
<dbReference type="RefSeq" id="WP_198690856.1">
    <property type="nucleotide sequence ID" value="NZ_CAWPUD010000053.1"/>
</dbReference>
<organism evidence="1 2">
    <name type="scientific">Xenorhabdus lircayensis</name>
    <dbReference type="NCBI Taxonomy" id="2763499"/>
    <lineage>
        <taxon>Bacteria</taxon>
        <taxon>Pseudomonadati</taxon>
        <taxon>Pseudomonadota</taxon>
        <taxon>Gammaproteobacteria</taxon>
        <taxon>Enterobacterales</taxon>
        <taxon>Morganellaceae</taxon>
        <taxon>Xenorhabdus</taxon>
    </lineage>
</organism>
<protein>
    <submittedName>
        <fullName evidence="1">ATP-dependent Clp protease proteolytic subunit</fullName>
    </submittedName>
</protein>
<dbReference type="GO" id="GO:0006508">
    <property type="term" value="P:proteolysis"/>
    <property type="evidence" value="ECO:0007669"/>
    <property type="project" value="UniProtKB-KW"/>
</dbReference>